<dbReference type="InterPro" id="IPR003594">
    <property type="entry name" value="HATPase_dom"/>
</dbReference>
<feature type="domain" description="HPt" evidence="25">
    <location>
        <begin position="807"/>
        <end position="900"/>
    </location>
</feature>
<evidence type="ECO:0000256" key="3">
    <source>
        <dbReference type="ARBA" id="ARBA00012438"/>
    </source>
</evidence>
<evidence type="ECO:0000313" key="27">
    <source>
        <dbReference type="EMBL" id="NWB85837.1"/>
    </source>
</evidence>
<dbReference type="Gene3D" id="3.30.450.20">
    <property type="entry name" value="PAS domain"/>
    <property type="match status" value="1"/>
</dbReference>
<feature type="domain" description="PAS" evidence="23">
    <location>
        <begin position="274"/>
        <end position="344"/>
    </location>
</feature>
<keyword evidence="12" id="KW-0902">Two-component regulatory system</keyword>
<feature type="modified residue" description="4-aspartylphosphate" evidence="19">
    <location>
        <position position="704"/>
    </location>
</feature>
<evidence type="ECO:0000256" key="19">
    <source>
        <dbReference type="PROSITE-ProRule" id="PRU00169"/>
    </source>
</evidence>
<dbReference type="SMART" id="SM00448">
    <property type="entry name" value="REC"/>
    <property type="match status" value="1"/>
</dbReference>
<gene>
    <name evidence="27" type="ORF">HX830_13190</name>
</gene>
<keyword evidence="11 20" id="KW-1133">Transmembrane helix</keyword>
<dbReference type="FunFam" id="1.10.287.130:FF:000002">
    <property type="entry name" value="Two-component osmosensing histidine kinase"/>
    <property type="match status" value="1"/>
</dbReference>
<feature type="transmembrane region" description="Helical" evidence="20">
    <location>
        <begin position="232"/>
        <end position="254"/>
    </location>
</feature>
<evidence type="ECO:0000259" key="25">
    <source>
        <dbReference type="PROSITE" id="PS50894"/>
    </source>
</evidence>
<evidence type="ECO:0000256" key="2">
    <source>
        <dbReference type="ARBA" id="ARBA00004651"/>
    </source>
</evidence>
<dbReference type="GO" id="GO:0005886">
    <property type="term" value="C:plasma membrane"/>
    <property type="evidence" value="ECO:0007669"/>
    <property type="project" value="UniProtKB-SubCell"/>
</dbReference>
<dbReference type="PROSITE" id="PS50109">
    <property type="entry name" value="HIS_KIN"/>
    <property type="match status" value="1"/>
</dbReference>
<dbReference type="SUPFAM" id="SSF55874">
    <property type="entry name" value="ATPase domain of HSP90 chaperone/DNA topoisomerase II/histidine kinase"/>
    <property type="match status" value="1"/>
</dbReference>
<dbReference type="AlphaFoldDB" id="A0A7Y7WR40"/>
<keyword evidence="13 20" id="KW-0472">Membrane</keyword>
<keyword evidence="10" id="KW-0067">ATP-binding</keyword>
<feature type="domain" description="MHYT" evidence="26">
    <location>
        <begin position="22"/>
        <end position="216"/>
    </location>
</feature>
<dbReference type="InterPro" id="IPR036097">
    <property type="entry name" value="HisK_dim/P_sf"/>
</dbReference>
<dbReference type="Pfam" id="PF00989">
    <property type="entry name" value="PAS"/>
    <property type="match status" value="1"/>
</dbReference>
<keyword evidence="9" id="KW-0418">Kinase</keyword>
<proteinExistence type="predicted"/>
<dbReference type="PROSITE" id="PS50112">
    <property type="entry name" value="PAS"/>
    <property type="match status" value="1"/>
</dbReference>
<comment type="catalytic activity">
    <reaction evidence="1">
        <text>ATP + protein L-histidine = ADP + protein N-phospho-L-histidine.</text>
        <dbReference type="EC" id="2.7.13.3"/>
    </reaction>
</comment>
<evidence type="ECO:0000256" key="10">
    <source>
        <dbReference type="ARBA" id="ARBA00022840"/>
    </source>
</evidence>
<evidence type="ECO:0000256" key="12">
    <source>
        <dbReference type="ARBA" id="ARBA00023012"/>
    </source>
</evidence>
<dbReference type="Pfam" id="PF02518">
    <property type="entry name" value="HATPase_c"/>
    <property type="match status" value="1"/>
</dbReference>
<dbReference type="InterPro" id="IPR011006">
    <property type="entry name" value="CheY-like_superfamily"/>
</dbReference>
<dbReference type="Gene3D" id="1.20.120.160">
    <property type="entry name" value="HPT domain"/>
    <property type="match status" value="1"/>
</dbReference>
<evidence type="ECO:0000256" key="1">
    <source>
        <dbReference type="ARBA" id="ARBA00000085"/>
    </source>
</evidence>
<dbReference type="InterPro" id="IPR013767">
    <property type="entry name" value="PAS_fold"/>
</dbReference>
<feature type="transmembrane region" description="Helical" evidence="20">
    <location>
        <begin position="157"/>
        <end position="179"/>
    </location>
</feature>
<feature type="transmembrane region" description="Helical" evidence="20">
    <location>
        <begin position="124"/>
        <end position="145"/>
    </location>
</feature>
<dbReference type="SUPFAM" id="SSF47384">
    <property type="entry name" value="Homodimeric domain of signal transducing histidine kinase"/>
    <property type="match status" value="1"/>
</dbReference>
<evidence type="ECO:0000256" key="17">
    <source>
        <dbReference type="ARBA" id="ARBA00070616"/>
    </source>
</evidence>
<feature type="transmembrane region" description="Helical" evidence="20">
    <location>
        <begin position="91"/>
        <end position="112"/>
    </location>
</feature>
<keyword evidence="6" id="KW-0808">Transferase</keyword>
<dbReference type="InterPro" id="IPR005330">
    <property type="entry name" value="MHYT_dom"/>
</dbReference>
<name>A0A7Y7WR40_9PSED</name>
<evidence type="ECO:0000259" key="26">
    <source>
        <dbReference type="PROSITE" id="PS50924"/>
    </source>
</evidence>
<accession>A0A7Y7WR40</accession>
<dbReference type="SUPFAM" id="SSF52172">
    <property type="entry name" value="CheY-like"/>
    <property type="match status" value="1"/>
</dbReference>
<dbReference type="Gene3D" id="3.40.50.2300">
    <property type="match status" value="1"/>
</dbReference>
<evidence type="ECO:0000256" key="13">
    <source>
        <dbReference type="ARBA" id="ARBA00023136"/>
    </source>
</evidence>
<dbReference type="CDD" id="cd00130">
    <property type="entry name" value="PAS"/>
    <property type="match status" value="1"/>
</dbReference>
<comment type="function">
    <text evidence="14">Putative oxygen sensor; modulates the activity of FixJ, a transcriptional activator of nitrogen fixation fixK gene. FixL probably acts as a kinase that phosphorylates FixJ.</text>
</comment>
<keyword evidence="4" id="KW-1003">Cell membrane</keyword>
<feature type="modified residue" description="Phosphohistidine" evidence="18">
    <location>
        <position position="846"/>
    </location>
</feature>
<evidence type="ECO:0000259" key="24">
    <source>
        <dbReference type="PROSITE" id="PS50113"/>
    </source>
</evidence>
<evidence type="ECO:0000256" key="18">
    <source>
        <dbReference type="PROSITE-ProRule" id="PRU00110"/>
    </source>
</evidence>
<evidence type="ECO:0000256" key="6">
    <source>
        <dbReference type="ARBA" id="ARBA00022679"/>
    </source>
</evidence>
<dbReference type="Pfam" id="PF00072">
    <property type="entry name" value="Response_reg"/>
    <property type="match status" value="1"/>
</dbReference>
<evidence type="ECO:0000256" key="15">
    <source>
        <dbReference type="ARBA" id="ARBA00064003"/>
    </source>
</evidence>
<dbReference type="CDD" id="cd17546">
    <property type="entry name" value="REC_hyHK_CKI1_RcsC-like"/>
    <property type="match status" value="1"/>
</dbReference>
<dbReference type="FunFam" id="3.30.450.20:FF:000060">
    <property type="entry name" value="Sensor protein FixL"/>
    <property type="match status" value="1"/>
</dbReference>
<reference evidence="27 28" key="1">
    <citation type="submission" date="2020-04" db="EMBL/GenBank/DDBJ databases">
        <title>Molecular characterization of pseudomonads from Agaricus bisporus reveal novel blotch 2 pathogens in Western Europe.</title>
        <authorList>
            <person name="Taparia T."/>
            <person name="Krijger M."/>
            <person name="Haynes E."/>
            <person name="Elpinstone J.G."/>
            <person name="Noble R."/>
            <person name="Van Der Wolf J."/>
        </authorList>
    </citation>
    <scope>NUCLEOTIDE SEQUENCE [LARGE SCALE GENOMIC DNA]</scope>
    <source>
        <strain evidence="27 28">G9001</strain>
    </source>
</reference>
<evidence type="ECO:0000256" key="14">
    <source>
        <dbReference type="ARBA" id="ARBA00059827"/>
    </source>
</evidence>
<sequence>MEGLKAFFIDTSIDMPYVHGSHNSGLVLLSILVSIFSATMSLQTAQIARKAENAWYRHVAISTGAIALGGGIWTMHFIGMLSFDLHTHVNYATALTLLSLLPACVASWFALLMLTRREVTLPHLVMSGTLVGLGIGTMHYIGMAAMQTSLQMRYDPLTFALSILLAISLAVFALWVSYGLQHTALNSIRRLLISGTFMGSAIAGMHYTGMAAVRFIGTPDNATASVLINATFASFALSTFTVTVTVLVFALNGLMHSRKLYQTMEENNLKIEDSKSRMRAILDTAVDGIITIDSHGLIQSFNHSAERLFGWTAEEVFGRNIKMLMPEPDQSRHDSYLHNYQTSGTPKIIGIGREVMGLRKDGSLMPMRLAVGRVDLPNELLFVGFVTDITERHTLEASLRETAERAERAATAKSTFLANMSHEIRTPMNSIIGFTELLLQGDLTSIQRNHLNTVRQSSRSLLGLINDILDTSKMEHGSLALEAIDFSLKGLALQIESSLRLGAHAKHLTLSTHYPSDMNEYFRGDPLRILQILTNLVGNAIKFTEHGRVDISFSHEPDGVHVKVKDTGIGMTPQQAESIFAPFTQADASISRRFGGTGLGTTIARQLVEQMSGRIEVESALGCGSTFHVLLPLPIGQKPAALKPTTYHQALPPLKILIADDVAQNLELLTLTLGAGGHTIVMAHDGDEAVEKFRTEHFDLVLMDVHMPRTDGLQATRLIRQYERTHSRPHTPVIALTASVMAEDRKTARQAGMDGFAVKPLDAPRLFDEIAQVLNLERRPSSSREQGRTAPPSLLIDWIAGTSLWGSKTRLAKALEQFLSATAVNHPLPDEAERSVDWEATLLSLHSIHGAAGNLALPAVTELASTLEDMVRTGWREEARPQITQLRLLLQSAAKELQASEALVVDNKVPQPPMLEPELLAHMQTLLTCFEHSELNDAVLEKVCTGLESLGERAQVQALRTAVDTFELDHAHTLLLQLVTTHATEPQA</sequence>
<dbReference type="PROSITE" id="PS50110">
    <property type="entry name" value="RESPONSE_REGULATORY"/>
    <property type="match status" value="1"/>
</dbReference>
<dbReference type="EC" id="2.7.13.3" evidence="3"/>
<evidence type="ECO:0000256" key="8">
    <source>
        <dbReference type="ARBA" id="ARBA00022741"/>
    </source>
</evidence>
<evidence type="ECO:0000256" key="16">
    <source>
        <dbReference type="ARBA" id="ARBA00068150"/>
    </source>
</evidence>
<dbReference type="InterPro" id="IPR001789">
    <property type="entry name" value="Sig_transdc_resp-reg_receiver"/>
</dbReference>
<dbReference type="PRINTS" id="PR00344">
    <property type="entry name" value="BCTRLSENSOR"/>
</dbReference>
<dbReference type="SMART" id="SM00387">
    <property type="entry name" value="HATPase_c"/>
    <property type="match status" value="1"/>
</dbReference>
<dbReference type="InterPro" id="IPR004358">
    <property type="entry name" value="Sig_transdc_His_kin-like_C"/>
</dbReference>
<dbReference type="InterPro" id="IPR003661">
    <property type="entry name" value="HisK_dim/P_dom"/>
</dbReference>
<evidence type="ECO:0000256" key="4">
    <source>
        <dbReference type="ARBA" id="ARBA00022475"/>
    </source>
</evidence>
<dbReference type="Gene3D" id="1.10.287.130">
    <property type="match status" value="1"/>
</dbReference>
<dbReference type="NCBIfam" id="TIGR00229">
    <property type="entry name" value="sensory_box"/>
    <property type="match status" value="1"/>
</dbReference>
<dbReference type="SUPFAM" id="SSF47226">
    <property type="entry name" value="Histidine-containing phosphotransfer domain, HPT domain"/>
    <property type="match status" value="1"/>
</dbReference>
<keyword evidence="7 20" id="KW-0812">Transmembrane</keyword>
<dbReference type="SUPFAM" id="SSF55785">
    <property type="entry name" value="PYP-like sensor domain (PAS domain)"/>
    <property type="match status" value="1"/>
</dbReference>
<dbReference type="PROSITE" id="PS50113">
    <property type="entry name" value="PAC"/>
    <property type="match status" value="1"/>
</dbReference>
<protein>
    <recommendedName>
        <fullName evidence="17">Sensor protein FixL</fullName>
        <ecNumber evidence="3">2.7.13.3</ecNumber>
    </recommendedName>
    <alternativeName>
        <fullName evidence="16">Sensory/regulatory protein RpfC</fullName>
    </alternativeName>
</protein>
<dbReference type="RefSeq" id="WP_177100620.1">
    <property type="nucleotide sequence ID" value="NZ_JACAQA010000007.1"/>
</dbReference>
<dbReference type="Pfam" id="PF03707">
    <property type="entry name" value="MHYT"/>
    <property type="match status" value="3"/>
</dbReference>
<keyword evidence="8" id="KW-0547">Nucleotide-binding</keyword>
<dbReference type="CDD" id="cd16922">
    <property type="entry name" value="HATPase_EvgS-ArcB-TorS-like"/>
    <property type="match status" value="1"/>
</dbReference>
<dbReference type="InterPro" id="IPR005467">
    <property type="entry name" value="His_kinase_dom"/>
</dbReference>
<evidence type="ECO:0000313" key="28">
    <source>
        <dbReference type="Proteomes" id="UP000522864"/>
    </source>
</evidence>
<dbReference type="InterPro" id="IPR036641">
    <property type="entry name" value="HPT_dom_sf"/>
</dbReference>
<feature type="domain" description="Histidine kinase" evidence="21">
    <location>
        <begin position="419"/>
        <end position="635"/>
    </location>
</feature>
<dbReference type="GO" id="GO:0005524">
    <property type="term" value="F:ATP binding"/>
    <property type="evidence" value="ECO:0007669"/>
    <property type="project" value="UniProtKB-KW"/>
</dbReference>
<dbReference type="Gene3D" id="3.30.565.10">
    <property type="entry name" value="Histidine kinase-like ATPase, C-terminal domain"/>
    <property type="match status" value="1"/>
</dbReference>
<evidence type="ECO:0000256" key="11">
    <source>
        <dbReference type="ARBA" id="ARBA00022989"/>
    </source>
</evidence>
<feature type="domain" description="PAC" evidence="24">
    <location>
        <begin position="351"/>
        <end position="401"/>
    </location>
</feature>
<dbReference type="SMART" id="SM00091">
    <property type="entry name" value="PAS"/>
    <property type="match status" value="1"/>
</dbReference>
<evidence type="ECO:0000256" key="5">
    <source>
        <dbReference type="ARBA" id="ARBA00022553"/>
    </source>
</evidence>
<feature type="domain" description="Response regulatory" evidence="22">
    <location>
        <begin position="655"/>
        <end position="774"/>
    </location>
</feature>
<evidence type="ECO:0000259" key="23">
    <source>
        <dbReference type="PROSITE" id="PS50112"/>
    </source>
</evidence>
<evidence type="ECO:0000256" key="7">
    <source>
        <dbReference type="ARBA" id="ARBA00022692"/>
    </source>
</evidence>
<dbReference type="InterPro" id="IPR036890">
    <property type="entry name" value="HATPase_C_sf"/>
</dbReference>
<comment type="subunit">
    <text evidence="15">At low DSF concentrations, interacts with RpfF.</text>
</comment>
<dbReference type="InterPro" id="IPR008207">
    <property type="entry name" value="Sig_transdc_His_kin_Hpt_dom"/>
</dbReference>
<dbReference type="CDD" id="cd00082">
    <property type="entry name" value="HisKA"/>
    <property type="match status" value="1"/>
</dbReference>
<dbReference type="InterPro" id="IPR000700">
    <property type="entry name" value="PAS-assoc_C"/>
</dbReference>
<feature type="transmembrane region" description="Helical" evidence="20">
    <location>
        <begin position="54"/>
        <end position="79"/>
    </location>
</feature>
<dbReference type="EMBL" id="JACAQA010000007">
    <property type="protein sequence ID" value="NWB85837.1"/>
    <property type="molecule type" value="Genomic_DNA"/>
</dbReference>
<dbReference type="FunFam" id="3.30.565.10:FF:000010">
    <property type="entry name" value="Sensor histidine kinase RcsC"/>
    <property type="match status" value="1"/>
</dbReference>
<dbReference type="GO" id="GO:0000155">
    <property type="term" value="F:phosphorelay sensor kinase activity"/>
    <property type="evidence" value="ECO:0007669"/>
    <property type="project" value="InterPro"/>
</dbReference>
<evidence type="ECO:0000259" key="22">
    <source>
        <dbReference type="PROSITE" id="PS50110"/>
    </source>
</evidence>
<dbReference type="PROSITE" id="PS50894">
    <property type="entry name" value="HPT"/>
    <property type="match status" value="1"/>
</dbReference>
<dbReference type="PANTHER" id="PTHR45339">
    <property type="entry name" value="HYBRID SIGNAL TRANSDUCTION HISTIDINE KINASE J"/>
    <property type="match status" value="1"/>
</dbReference>
<comment type="caution">
    <text evidence="27">The sequence shown here is derived from an EMBL/GenBank/DDBJ whole genome shotgun (WGS) entry which is preliminary data.</text>
</comment>
<dbReference type="GO" id="GO:0006355">
    <property type="term" value="P:regulation of DNA-templated transcription"/>
    <property type="evidence" value="ECO:0007669"/>
    <property type="project" value="InterPro"/>
</dbReference>
<organism evidence="27 28">
    <name type="scientific">Pseudomonas gingeri</name>
    <dbReference type="NCBI Taxonomy" id="117681"/>
    <lineage>
        <taxon>Bacteria</taxon>
        <taxon>Pseudomonadati</taxon>
        <taxon>Pseudomonadota</taxon>
        <taxon>Gammaproteobacteria</taxon>
        <taxon>Pseudomonadales</taxon>
        <taxon>Pseudomonadaceae</taxon>
        <taxon>Pseudomonas</taxon>
    </lineage>
</organism>
<feature type="transmembrane region" description="Helical" evidence="20">
    <location>
        <begin position="24"/>
        <end position="42"/>
    </location>
</feature>
<evidence type="ECO:0000256" key="9">
    <source>
        <dbReference type="ARBA" id="ARBA00022777"/>
    </source>
</evidence>
<dbReference type="SMART" id="SM00388">
    <property type="entry name" value="HisKA"/>
    <property type="match status" value="1"/>
</dbReference>
<dbReference type="InterPro" id="IPR000014">
    <property type="entry name" value="PAS"/>
</dbReference>
<dbReference type="PROSITE" id="PS50924">
    <property type="entry name" value="MHYT"/>
    <property type="match status" value="1"/>
</dbReference>
<dbReference type="Proteomes" id="UP000522864">
    <property type="component" value="Unassembled WGS sequence"/>
</dbReference>
<dbReference type="Pfam" id="PF01627">
    <property type="entry name" value="Hpt"/>
    <property type="match status" value="1"/>
</dbReference>
<keyword evidence="5 19" id="KW-0597">Phosphoprotein</keyword>
<comment type="subcellular location">
    <subcellularLocation>
        <location evidence="2">Cell membrane</location>
        <topology evidence="2">Multi-pass membrane protein</topology>
    </subcellularLocation>
</comment>
<evidence type="ECO:0000256" key="20">
    <source>
        <dbReference type="PROSITE-ProRule" id="PRU00244"/>
    </source>
</evidence>
<dbReference type="PANTHER" id="PTHR45339:SF1">
    <property type="entry name" value="HYBRID SIGNAL TRANSDUCTION HISTIDINE KINASE J"/>
    <property type="match status" value="1"/>
</dbReference>
<dbReference type="InterPro" id="IPR035965">
    <property type="entry name" value="PAS-like_dom_sf"/>
</dbReference>
<evidence type="ECO:0000259" key="21">
    <source>
        <dbReference type="PROSITE" id="PS50109"/>
    </source>
</evidence>
<dbReference type="Pfam" id="PF00512">
    <property type="entry name" value="HisKA"/>
    <property type="match status" value="1"/>
</dbReference>